<dbReference type="PANTHER" id="PTHR34479:SF1">
    <property type="entry name" value="COILED-COIL DOMAIN-CONTAINING PROTEIN 30"/>
    <property type="match status" value="1"/>
</dbReference>
<sequence>MLQDMEQRLQEEGLDPSAPSCERLSMLWEIYQSSEATVRSLNQQIQILQRERLAEIEKVQQYISNIKSLSKTRDCVALQLEEENKILHDALDEFNLQQDAQRKEIAEMLLQEGLAEIISMSLSEQVAYLLADRASLLEKTHHQDDAKQTSKHLQDVQKEKRENLVNVAALHVQSPWKRLLGLRKAAQSPQTLTTHTEDEQNTRKLQELERDVEEASARLSMAHKEIRRLTDELESAHLTQKAYEPELQEAQLEVEHLRLEVEKLKRCEVAELKKTKEVTEKQEEELCQLQATVKTLKMERIHLLDQEKVYRLKFLLQEQQKTNQQISGKQQTENERTTALIPSLELQLQVKSEEQKNLVDEIKSLQKVLQTREQELYFQMRKNTDLQKEITDTQQEDMKLQQEVVDMRRTLRTTQQETETLRFEIQQALVTVDAERG</sequence>
<dbReference type="AlphaFoldDB" id="A0A553R2X3"/>
<keyword evidence="3" id="KW-1185">Reference proteome</keyword>
<accession>A0A553R2X3</accession>
<feature type="coiled-coil region" evidence="1">
    <location>
        <begin position="198"/>
        <end position="267"/>
    </location>
</feature>
<evidence type="ECO:0000313" key="2">
    <source>
        <dbReference type="EMBL" id="TRY96540.1"/>
    </source>
</evidence>
<dbReference type="EMBL" id="SRMA01025286">
    <property type="protein sequence ID" value="TRY96540.1"/>
    <property type="molecule type" value="Genomic_DNA"/>
</dbReference>
<proteinExistence type="predicted"/>
<dbReference type="InterPro" id="IPR052825">
    <property type="entry name" value="CCD-Prefoldin_beta-like"/>
</dbReference>
<dbReference type="PANTHER" id="PTHR34479">
    <property type="entry name" value="COILED-COIL DOMAIN-CONTAINING PROTEIN 30"/>
    <property type="match status" value="1"/>
</dbReference>
<dbReference type="OrthoDB" id="10007527at2759"/>
<reference evidence="2 3" key="1">
    <citation type="journal article" date="2019" name="Sci. Data">
        <title>Hybrid genome assembly and annotation of Danionella translucida.</title>
        <authorList>
            <person name="Kadobianskyi M."/>
            <person name="Schulze L."/>
            <person name="Schuelke M."/>
            <person name="Judkewitz B."/>
        </authorList>
    </citation>
    <scope>NUCLEOTIDE SEQUENCE [LARGE SCALE GENOMIC DNA]</scope>
    <source>
        <strain evidence="2 3">Bolton</strain>
    </source>
</reference>
<dbReference type="STRING" id="623744.A0A553R2X3"/>
<name>A0A553R2X3_9TELE</name>
<feature type="coiled-coil region" evidence="1">
    <location>
        <begin position="31"/>
        <end position="97"/>
    </location>
</feature>
<dbReference type="Proteomes" id="UP000316079">
    <property type="component" value="Unassembled WGS sequence"/>
</dbReference>
<protein>
    <submittedName>
        <fullName evidence="2">Uncharacterized protein</fullName>
    </submittedName>
</protein>
<organism evidence="2 3">
    <name type="scientific">Danionella cerebrum</name>
    <dbReference type="NCBI Taxonomy" id="2873325"/>
    <lineage>
        <taxon>Eukaryota</taxon>
        <taxon>Metazoa</taxon>
        <taxon>Chordata</taxon>
        <taxon>Craniata</taxon>
        <taxon>Vertebrata</taxon>
        <taxon>Euteleostomi</taxon>
        <taxon>Actinopterygii</taxon>
        <taxon>Neopterygii</taxon>
        <taxon>Teleostei</taxon>
        <taxon>Ostariophysi</taxon>
        <taxon>Cypriniformes</taxon>
        <taxon>Danionidae</taxon>
        <taxon>Danioninae</taxon>
        <taxon>Danionella</taxon>
    </lineage>
</organism>
<keyword evidence="1" id="KW-0175">Coiled coil</keyword>
<evidence type="ECO:0000313" key="3">
    <source>
        <dbReference type="Proteomes" id="UP000316079"/>
    </source>
</evidence>
<feature type="coiled-coil region" evidence="1">
    <location>
        <begin position="348"/>
        <end position="403"/>
    </location>
</feature>
<evidence type="ECO:0000256" key="1">
    <source>
        <dbReference type="SAM" id="Coils"/>
    </source>
</evidence>
<gene>
    <name evidence="2" type="ORF">DNTS_008630</name>
</gene>
<comment type="caution">
    <text evidence="2">The sequence shown here is derived from an EMBL/GenBank/DDBJ whole genome shotgun (WGS) entry which is preliminary data.</text>
</comment>